<protein>
    <submittedName>
        <fullName evidence="10">Glutamate ABC transporter permease</fullName>
    </submittedName>
</protein>
<keyword evidence="5 8" id="KW-0812">Transmembrane</keyword>
<dbReference type="PANTHER" id="PTHR30614:SF42">
    <property type="entry name" value="GLUTAMATE_ASPARTATE IMPORT PERMEASE PROTEIN GLTJ"/>
    <property type="match status" value="1"/>
</dbReference>
<organism evidence="10 11">
    <name type="scientific">Polynucleobacter asymbioticus</name>
    <dbReference type="NCBI Taxonomy" id="576611"/>
    <lineage>
        <taxon>Bacteria</taxon>
        <taxon>Pseudomonadati</taxon>
        <taxon>Pseudomonadota</taxon>
        <taxon>Betaproteobacteria</taxon>
        <taxon>Burkholderiales</taxon>
        <taxon>Burkholderiaceae</taxon>
        <taxon>Polynucleobacter</taxon>
    </lineage>
</organism>
<evidence type="ECO:0000256" key="1">
    <source>
        <dbReference type="ARBA" id="ARBA00004429"/>
    </source>
</evidence>
<gene>
    <name evidence="10" type="ORF">AOC25_05840</name>
</gene>
<dbReference type="Proteomes" id="UP000182060">
    <property type="component" value="Chromosome"/>
</dbReference>
<keyword evidence="4" id="KW-1003">Cell membrane</keyword>
<evidence type="ECO:0000256" key="8">
    <source>
        <dbReference type="RuleBase" id="RU363032"/>
    </source>
</evidence>
<feature type="transmembrane region" description="Helical" evidence="8">
    <location>
        <begin position="219"/>
        <end position="238"/>
    </location>
</feature>
<evidence type="ECO:0000313" key="11">
    <source>
        <dbReference type="Proteomes" id="UP000182060"/>
    </source>
</evidence>
<name>A0AAC9NHQ1_9BURK</name>
<dbReference type="RefSeq" id="WP_011902830.1">
    <property type="nucleotide sequence ID" value="NZ_CP015016.1"/>
</dbReference>
<dbReference type="PROSITE" id="PS50928">
    <property type="entry name" value="ABC_TM1"/>
    <property type="match status" value="1"/>
</dbReference>
<dbReference type="InterPro" id="IPR010065">
    <property type="entry name" value="AA_ABC_transptr_permease_3TM"/>
</dbReference>
<evidence type="ECO:0000259" key="9">
    <source>
        <dbReference type="PROSITE" id="PS50928"/>
    </source>
</evidence>
<keyword evidence="3 8" id="KW-0813">Transport</keyword>
<dbReference type="SUPFAM" id="SSF161098">
    <property type="entry name" value="MetI-like"/>
    <property type="match status" value="1"/>
</dbReference>
<dbReference type="GeneID" id="31481361"/>
<dbReference type="Pfam" id="PF00528">
    <property type="entry name" value="BPD_transp_1"/>
    <property type="match status" value="1"/>
</dbReference>
<dbReference type="InterPro" id="IPR035906">
    <property type="entry name" value="MetI-like_sf"/>
</dbReference>
<evidence type="ECO:0000256" key="4">
    <source>
        <dbReference type="ARBA" id="ARBA00022475"/>
    </source>
</evidence>
<dbReference type="GO" id="GO:0043190">
    <property type="term" value="C:ATP-binding cassette (ABC) transporter complex"/>
    <property type="evidence" value="ECO:0007669"/>
    <property type="project" value="InterPro"/>
</dbReference>
<dbReference type="InterPro" id="IPR043429">
    <property type="entry name" value="ArtM/GltK/GlnP/TcyL/YhdX-like"/>
</dbReference>
<accession>A0AAC9NHQ1</accession>
<dbReference type="Gene3D" id="1.10.3720.10">
    <property type="entry name" value="MetI-like"/>
    <property type="match status" value="1"/>
</dbReference>
<proteinExistence type="inferred from homology"/>
<evidence type="ECO:0000256" key="2">
    <source>
        <dbReference type="ARBA" id="ARBA00010072"/>
    </source>
</evidence>
<dbReference type="CDD" id="cd06261">
    <property type="entry name" value="TM_PBP2"/>
    <property type="match status" value="1"/>
</dbReference>
<feature type="domain" description="ABC transmembrane type-1" evidence="9">
    <location>
        <begin position="42"/>
        <end position="238"/>
    </location>
</feature>
<dbReference type="PANTHER" id="PTHR30614">
    <property type="entry name" value="MEMBRANE COMPONENT OF AMINO ACID ABC TRANSPORTER"/>
    <property type="match status" value="1"/>
</dbReference>
<dbReference type="OMA" id="FGPLKMM"/>
<evidence type="ECO:0000313" key="10">
    <source>
        <dbReference type="EMBL" id="APC01166.1"/>
    </source>
</evidence>
<evidence type="ECO:0000256" key="3">
    <source>
        <dbReference type="ARBA" id="ARBA00022448"/>
    </source>
</evidence>
<comment type="similarity">
    <text evidence="2">Belongs to the binding-protein-dependent transport system permease family. HisMQ subfamily.</text>
</comment>
<dbReference type="GO" id="GO:0022857">
    <property type="term" value="F:transmembrane transporter activity"/>
    <property type="evidence" value="ECO:0007669"/>
    <property type="project" value="InterPro"/>
</dbReference>
<reference evidence="10" key="1">
    <citation type="journal article" date="2017" name="Appl. Environ. Microbiol.">
        <title>Microdiversification of a pelagic Polynucleobacter species is mainly driven by acquisition of genomic islands from a partially interspecific gene pool.</title>
        <authorList>
            <person name="Hoetzinger M."/>
            <person name="Hahn M.W."/>
            <person name="Jezberova J."/>
            <person name="Schmidt J."/>
            <person name="Koll U."/>
        </authorList>
    </citation>
    <scope>NUCLEOTIDE SEQUENCE</scope>
    <source>
        <strain evidence="10">MWH-RechtKol4</strain>
    </source>
</reference>
<dbReference type="GO" id="GO:0006865">
    <property type="term" value="P:amino acid transport"/>
    <property type="evidence" value="ECO:0007669"/>
    <property type="project" value="TreeGrafter"/>
</dbReference>
<keyword evidence="6 8" id="KW-1133">Transmembrane helix</keyword>
<evidence type="ECO:0000256" key="6">
    <source>
        <dbReference type="ARBA" id="ARBA00022989"/>
    </source>
</evidence>
<feature type="transmembrane region" description="Helical" evidence="8">
    <location>
        <begin position="41"/>
        <end position="69"/>
    </location>
</feature>
<dbReference type="NCBIfam" id="TIGR01726">
    <property type="entry name" value="HEQRo_perm_3TM"/>
    <property type="match status" value="1"/>
</dbReference>
<dbReference type="EMBL" id="CP015017">
    <property type="protein sequence ID" value="APC01166.1"/>
    <property type="molecule type" value="Genomic_DNA"/>
</dbReference>
<dbReference type="AlphaFoldDB" id="A0AAC9NHQ1"/>
<keyword evidence="7 8" id="KW-0472">Membrane</keyword>
<comment type="subcellular location">
    <subcellularLocation>
        <location evidence="1">Cell inner membrane</location>
        <topology evidence="1">Multi-pass membrane protein</topology>
    </subcellularLocation>
    <subcellularLocation>
        <location evidence="8">Cell membrane</location>
        <topology evidence="8">Multi-pass membrane protein</topology>
    </subcellularLocation>
</comment>
<dbReference type="InterPro" id="IPR000515">
    <property type="entry name" value="MetI-like"/>
</dbReference>
<sequence>MDLGIFCKSTLDGEVVDHCFSSLLGIGQNADPSYLDWLMKAWGWTLAVAGLGLIISLLLGAVMGTLRTLPADTRLNRFLVRLSTTWVELFRNIPILVQVFLWYHVIPAFILPLKALPSYLLVSLALGFFTSARIAEQVRAGIQSLPSGQRAAATALGLNTFQSYRYVILPMALRIVIPPLTSESMNLIKNSSVAFAVSVPELTLFAMQAQEETSHGVEIYLAVTILYALSAFAINRAMALIEKRSRIPGFIVSNNEVAAH</sequence>
<evidence type="ECO:0000256" key="5">
    <source>
        <dbReference type="ARBA" id="ARBA00022692"/>
    </source>
</evidence>
<evidence type="ECO:0000256" key="7">
    <source>
        <dbReference type="ARBA" id="ARBA00023136"/>
    </source>
</evidence>